<dbReference type="PRINTS" id="PR01469">
    <property type="entry name" value="CARBMTKINASE"/>
</dbReference>
<protein>
    <recommendedName>
        <fullName evidence="3 8">Carbamate kinase</fullName>
    </recommendedName>
</protein>
<evidence type="ECO:0000313" key="11">
    <source>
        <dbReference type="EMBL" id="EGC25255.1"/>
    </source>
</evidence>
<evidence type="ECO:0000256" key="9">
    <source>
        <dbReference type="PIRNR" id="PIRNR000723"/>
    </source>
</evidence>
<dbReference type="GO" id="GO:0006525">
    <property type="term" value="P:arginine metabolic process"/>
    <property type="evidence" value="ECO:0007669"/>
    <property type="project" value="UniProtKB-KW"/>
</dbReference>
<dbReference type="InterPro" id="IPR001048">
    <property type="entry name" value="Asp/Glu/Uridylate_kinase"/>
</dbReference>
<dbReference type="GO" id="GO:0008804">
    <property type="term" value="F:carbamate kinase activity"/>
    <property type="evidence" value="ECO:0007669"/>
    <property type="project" value="UniProtKB-UniRule"/>
</dbReference>
<gene>
    <name evidence="11" type="primary">arcC</name>
    <name evidence="11" type="ORF">HMPREF9390_1044</name>
</gene>
<comment type="pathway">
    <text evidence="1">Metabolic intermediate metabolism; carbamoyl phosphate degradation; CO(2) and NH(3) from carbamoyl phosphate: step 1/1.</text>
</comment>
<dbReference type="CDD" id="cd04235">
    <property type="entry name" value="AAK_CK"/>
    <property type="match status" value="1"/>
</dbReference>
<comment type="similarity">
    <text evidence="2 9">Belongs to the carbamate kinase family.</text>
</comment>
<dbReference type="InterPro" id="IPR036393">
    <property type="entry name" value="AceGlu_kinase-like_sf"/>
</dbReference>
<dbReference type="PANTHER" id="PTHR30409">
    <property type="entry name" value="CARBAMATE KINASE"/>
    <property type="match status" value="1"/>
</dbReference>
<accession>A0ABC9PEG3</accession>
<comment type="caution">
    <text evidence="11">The sequence shown here is derived from an EMBL/GenBank/DDBJ whole genome shotgun (WGS) entry which is preliminary data.</text>
</comment>
<keyword evidence="5 9" id="KW-0808">Transferase</keyword>
<dbReference type="Gene3D" id="3.40.1160.10">
    <property type="entry name" value="Acetylglutamate kinase-like"/>
    <property type="match status" value="1"/>
</dbReference>
<feature type="domain" description="Aspartate/glutamate/uridylate kinase" evidence="10">
    <location>
        <begin position="33"/>
        <end position="314"/>
    </location>
</feature>
<comment type="catalytic activity">
    <reaction evidence="7">
        <text>hydrogencarbonate + NH4(+) + ATP = carbamoyl phosphate + ADP + H2O + H(+)</text>
        <dbReference type="Rhea" id="RHEA:10152"/>
        <dbReference type="ChEBI" id="CHEBI:15377"/>
        <dbReference type="ChEBI" id="CHEBI:15378"/>
        <dbReference type="ChEBI" id="CHEBI:17544"/>
        <dbReference type="ChEBI" id="CHEBI:28938"/>
        <dbReference type="ChEBI" id="CHEBI:30616"/>
        <dbReference type="ChEBI" id="CHEBI:58228"/>
        <dbReference type="ChEBI" id="CHEBI:456216"/>
        <dbReference type="EC" id="2.7.2.2"/>
    </reaction>
</comment>
<keyword evidence="6 9" id="KW-0418">Kinase</keyword>
<organism evidence="11 12">
    <name type="scientific">Streptococcus sanguinis SK405</name>
    <dbReference type="NCBI Taxonomy" id="888817"/>
    <lineage>
        <taxon>Bacteria</taxon>
        <taxon>Bacillati</taxon>
        <taxon>Bacillota</taxon>
        <taxon>Bacilli</taxon>
        <taxon>Lactobacillales</taxon>
        <taxon>Streptococcaceae</taxon>
        <taxon>Streptococcus</taxon>
    </lineage>
</organism>
<evidence type="ECO:0000256" key="4">
    <source>
        <dbReference type="ARBA" id="ARBA00022503"/>
    </source>
</evidence>
<evidence type="ECO:0000256" key="6">
    <source>
        <dbReference type="ARBA" id="ARBA00022777"/>
    </source>
</evidence>
<dbReference type="PIRSF" id="PIRSF000723">
    <property type="entry name" value="Carbamate_kin"/>
    <property type="match status" value="1"/>
</dbReference>
<dbReference type="NCBIfam" id="NF009007">
    <property type="entry name" value="PRK12352.1"/>
    <property type="match status" value="1"/>
</dbReference>
<evidence type="ECO:0000313" key="12">
    <source>
        <dbReference type="Proteomes" id="UP000003857"/>
    </source>
</evidence>
<dbReference type="InterPro" id="IPR003964">
    <property type="entry name" value="Carb_kinase"/>
</dbReference>
<evidence type="ECO:0000256" key="1">
    <source>
        <dbReference type="ARBA" id="ARBA00005118"/>
    </source>
</evidence>
<sequence length="343" mass="36959">MLIFLLKIKKSTKINWKRIHQSAIKENLMGNRKIVVALGGNAILSSDPSAKAQQEALVETAKHLVKLIKNGDDLIITHGNGPQVGNLLLQQLAANSEKNPAFPLDSLVAMTEGSIGFWLQNALQNALLDEGIEKNVASVVTQVVVDKNDPAFVNLSKPIGPFYSEEEAKAEAEKSGATFKEDAGRGWRKVVASPKPVDIKEIETIRTLLNQGQVVVAAGGGGIPVVKEDNGHLTGIEAVIDKDFASQRLAELVDADLFIVLTGVDYVFVNYNKPDQAKLEHVNVAQLEEYIKQEQFAPGSMLPKVEAAIAFVNGRPEGKAVITSLENLGALIESESGTIIEKG</sequence>
<dbReference type="Pfam" id="PF00696">
    <property type="entry name" value="AA_kinase"/>
    <property type="match status" value="1"/>
</dbReference>
<evidence type="ECO:0000256" key="3">
    <source>
        <dbReference type="ARBA" id="ARBA00013070"/>
    </source>
</evidence>
<proteinExistence type="inferred from homology"/>
<evidence type="ECO:0000256" key="2">
    <source>
        <dbReference type="ARBA" id="ARBA00011066"/>
    </source>
</evidence>
<dbReference type="NCBIfam" id="TIGR00746">
    <property type="entry name" value="arcC"/>
    <property type="match status" value="1"/>
</dbReference>
<dbReference type="SUPFAM" id="SSF53633">
    <property type="entry name" value="Carbamate kinase-like"/>
    <property type="match status" value="1"/>
</dbReference>
<evidence type="ECO:0000256" key="8">
    <source>
        <dbReference type="NCBIfam" id="TIGR00746"/>
    </source>
</evidence>
<keyword evidence="4" id="KW-0056">Arginine metabolism</keyword>
<evidence type="ECO:0000259" key="10">
    <source>
        <dbReference type="Pfam" id="PF00696"/>
    </source>
</evidence>
<dbReference type="FunFam" id="3.40.1160.10:FF:000007">
    <property type="entry name" value="Carbamate kinase"/>
    <property type="match status" value="1"/>
</dbReference>
<evidence type="ECO:0000256" key="7">
    <source>
        <dbReference type="ARBA" id="ARBA00048467"/>
    </source>
</evidence>
<name>A0ABC9PEG3_STRSA</name>
<dbReference type="PANTHER" id="PTHR30409:SF1">
    <property type="entry name" value="CARBAMATE KINASE-RELATED"/>
    <property type="match status" value="1"/>
</dbReference>
<dbReference type="AlphaFoldDB" id="A0ABC9PEG3"/>
<reference evidence="11 12" key="1">
    <citation type="submission" date="2011-01" db="EMBL/GenBank/DDBJ databases">
        <authorList>
            <person name="Muzny D."/>
            <person name="Qin X."/>
            <person name="Buhay C."/>
            <person name="Dugan-Rocha S."/>
            <person name="Ding Y."/>
            <person name="Chen G."/>
            <person name="Hawes A."/>
            <person name="Holder M."/>
            <person name="Jhangiani S."/>
            <person name="Johnson A."/>
            <person name="Khan Z."/>
            <person name="Li Z."/>
            <person name="Liu W."/>
            <person name="Liu X."/>
            <person name="Perez L."/>
            <person name="Shen H."/>
            <person name="Wang Q."/>
            <person name="Watt J."/>
            <person name="Xi L."/>
            <person name="Xin Y."/>
            <person name="Zhou J."/>
            <person name="Deng J."/>
            <person name="Jiang H."/>
            <person name="Liu Y."/>
            <person name="Qu J."/>
            <person name="Song X.-Z."/>
            <person name="Zhang L."/>
            <person name="Villasana D."/>
            <person name="Johnson A."/>
            <person name="Liu J."/>
            <person name="Liyanage D."/>
            <person name="Lorensuhewa L."/>
            <person name="Robinson T."/>
            <person name="Song A."/>
            <person name="Song B.-B."/>
            <person name="Dinh H."/>
            <person name="Thornton R."/>
            <person name="Coyle M."/>
            <person name="Francisco L."/>
            <person name="Jackson L."/>
            <person name="Javaid M."/>
            <person name="Korchina V."/>
            <person name="Kovar C."/>
            <person name="Mata R."/>
            <person name="Mathew T."/>
            <person name="Ngo R."/>
            <person name="Nguyen L."/>
            <person name="Nguyen N."/>
            <person name="Okwuonu G."/>
            <person name="Ongeri F."/>
            <person name="Pham C."/>
            <person name="Simmons D."/>
            <person name="Wilczek-Boney K."/>
            <person name="Hale W."/>
            <person name="Jakkamsetti A."/>
            <person name="Pham P."/>
            <person name="Ruth R."/>
            <person name="San Lucas F."/>
            <person name="Warren J."/>
            <person name="Zhang J."/>
            <person name="Zhao Z."/>
            <person name="Zhou C."/>
            <person name="Zhu D."/>
            <person name="Lee S."/>
            <person name="Bess C."/>
            <person name="Blankenburg K."/>
            <person name="Forbes L."/>
            <person name="Fu Q."/>
            <person name="Gubbala S."/>
            <person name="Hirani K."/>
            <person name="Jayaseelan J.C."/>
            <person name="Lara F."/>
            <person name="Munidasa M."/>
            <person name="Palculict T."/>
            <person name="Patil S."/>
            <person name="Pu L.-L."/>
            <person name="Saada N."/>
            <person name="Tang L."/>
            <person name="Weissenberger G."/>
            <person name="Zhu Y."/>
            <person name="Hemphill L."/>
            <person name="Shang Y."/>
            <person name="Youmans B."/>
            <person name="Ayvaz T."/>
            <person name="Ross M."/>
            <person name="Santibanez J."/>
            <person name="Aqrawi P."/>
            <person name="Gross S."/>
            <person name="Joshi V."/>
            <person name="Fowler G."/>
            <person name="Nazareth L."/>
            <person name="Reid J."/>
            <person name="Worley K."/>
            <person name="Petrosino J."/>
            <person name="Highlander S."/>
            <person name="Gibbs R."/>
        </authorList>
    </citation>
    <scope>NUCLEOTIDE SEQUENCE [LARGE SCALE GENOMIC DNA]</scope>
    <source>
        <strain evidence="11 12">SK405</strain>
    </source>
</reference>
<evidence type="ECO:0000256" key="5">
    <source>
        <dbReference type="ARBA" id="ARBA00022679"/>
    </source>
</evidence>
<dbReference type="Proteomes" id="UP000003857">
    <property type="component" value="Unassembled WGS sequence"/>
</dbReference>
<dbReference type="EMBL" id="AEWZ01000002">
    <property type="protein sequence ID" value="EGC25255.1"/>
    <property type="molecule type" value="Genomic_DNA"/>
</dbReference>